<accession>A0A8X6YBX2</accession>
<dbReference type="EMBL" id="BMAV01016232">
    <property type="protein sequence ID" value="GFY66749.1"/>
    <property type="molecule type" value="Genomic_DNA"/>
</dbReference>
<dbReference type="AlphaFoldDB" id="A0A8X6YBX2"/>
<evidence type="ECO:0000313" key="1">
    <source>
        <dbReference type="EMBL" id="GFY66749.1"/>
    </source>
</evidence>
<protein>
    <submittedName>
        <fullName evidence="1">Uncharacterized protein</fullName>
    </submittedName>
</protein>
<evidence type="ECO:0000313" key="2">
    <source>
        <dbReference type="Proteomes" id="UP000886998"/>
    </source>
</evidence>
<gene>
    <name evidence="1" type="ORF">TNIN_155191</name>
</gene>
<dbReference type="Proteomes" id="UP000886998">
    <property type="component" value="Unassembled WGS sequence"/>
</dbReference>
<name>A0A8X6YBX2_9ARAC</name>
<reference evidence="1" key="1">
    <citation type="submission" date="2020-08" db="EMBL/GenBank/DDBJ databases">
        <title>Multicomponent nature underlies the extraordinary mechanical properties of spider dragline silk.</title>
        <authorList>
            <person name="Kono N."/>
            <person name="Nakamura H."/>
            <person name="Mori M."/>
            <person name="Yoshida Y."/>
            <person name="Ohtoshi R."/>
            <person name="Malay A.D."/>
            <person name="Moran D.A.P."/>
            <person name="Tomita M."/>
            <person name="Numata K."/>
            <person name="Arakawa K."/>
        </authorList>
    </citation>
    <scope>NUCLEOTIDE SEQUENCE</scope>
</reference>
<proteinExistence type="predicted"/>
<organism evidence="1 2">
    <name type="scientific">Trichonephila inaurata madagascariensis</name>
    <dbReference type="NCBI Taxonomy" id="2747483"/>
    <lineage>
        <taxon>Eukaryota</taxon>
        <taxon>Metazoa</taxon>
        <taxon>Ecdysozoa</taxon>
        <taxon>Arthropoda</taxon>
        <taxon>Chelicerata</taxon>
        <taxon>Arachnida</taxon>
        <taxon>Araneae</taxon>
        <taxon>Araneomorphae</taxon>
        <taxon>Entelegynae</taxon>
        <taxon>Araneoidea</taxon>
        <taxon>Nephilidae</taxon>
        <taxon>Trichonephila</taxon>
        <taxon>Trichonephila inaurata</taxon>
    </lineage>
</organism>
<keyword evidence="2" id="KW-1185">Reference proteome</keyword>
<sequence>MWFQHYRAPFLNGISIREHLDRAAIGRRIGRRGLDTWRKTTWIISLFIITKIPISTKRYKILRWILLQDLRVCWHCLKYYLPIMRNF</sequence>
<comment type="caution">
    <text evidence="1">The sequence shown here is derived from an EMBL/GenBank/DDBJ whole genome shotgun (WGS) entry which is preliminary data.</text>
</comment>